<proteinExistence type="inferred from homology"/>
<protein>
    <recommendedName>
        <fullName evidence="3">Lysozyme</fullName>
        <ecNumber evidence="3">3.2.1.17</ecNumber>
    </recommendedName>
</protein>
<keyword evidence="5" id="KW-1185">Reference proteome</keyword>
<dbReference type="GO" id="GO:0016998">
    <property type="term" value="P:cell wall macromolecule catabolic process"/>
    <property type="evidence" value="ECO:0007669"/>
    <property type="project" value="InterPro"/>
</dbReference>
<keyword evidence="3" id="KW-0326">Glycosidase</keyword>
<comment type="caution">
    <text evidence="4">The sequence shown here is derived from an EMBL/GenBank/DDBJ whole genome shotgun (WGS) entry which is preliminary data.</text>
</comment>
<dbReference type="RefSeq" id="WP_101185942.1">
    <property type="nucleotide sequence ID" value="NZ_CP031218.1"/>
</dbReference>
<dbReference type="EC" id="3.2.1.17" evidence="3"/>
<dbReference type="GO" id="GO:0003796">
    <property type="term" value="F:lysozyme activity"/>
    <property type="evidence" value="ECO:0007669"/>
    <property type="project" value="UniProtKB-EC"/>
</dbReference>
<dbReference type="InterPro" id="IPR023347">
    <property type="entry name" value="Lysozyme_dom_sf"/>
</dbReference>
<dbReference type="Proteomes" id="UP000233248">
    <property type="component" value="Unassembled WGS sequence"/>
</dbReference>
<dbReference type="GO" id="GO:0009253">
    <property type="term" value="P:peptidoglycan catabolic process"/>
    <property type="evidence" value="ECO:0007669"/>
    <property type="project" value="InterPro"/>
</dbReference>
<dbReference type="EMBL" id="NXIF01000078">
    <property type="protein sequence ID" value="PKI79695.1"/>
    <property type="molecule type" value="Genomic_DNA"/>
</dbReference>
<dbReference type="PANTHER" id="PTHR37406">
    <property type="entry name" value="T4-TYPE LYSOZYME 1-RELATED"/>
    <property type="match status" value="1"/>
</dbReference>
<dbReference type="KEGG" id="ahs:AHALO_1356"/>
<dbReference type="PANTHER" id="PTHR37406:SF1">
    <property type="entry name" value="T4-TYPE LYSOZYME 1-RELATED"/>
    <property type="match status" value="1"/>
</dbReference>
<dbReference type="InterPro" id="IPR002196">
    <property type="entry name" value="Glyco_hydro_24"/>
</dbReference>
<evidence type="ECO:0000313" key="5">
    <source>
        <dbReference type="Proteomes" id="UP000233248"/>
    </source>
</evidence>
<comment type="catalytic activity">
    <reaction evidence="3">
        <text>Hydrolysis of (1-&gt;4)-beta-linkages between N-acetylmuramic acid and N-acetyl-D-glucosamine residues in a peptidoglycan and between N-acetyl-D-glucosamine residues in chitodextrins.</text>
        <dbReference type="EC" id="3.2.1.17"/>
    </reaction>
</comment>
<gene>
    <name evidence="4" type="ORF">CP960_13215</name>
</gene>
<sequence>MNMNRLKKSIIEHEGFSSKIYTCPAGKLTIGYGRNLEDRGITKREADEFLNSDCLDIKLKLEDDIYFFSSLPDNVQEVLVEMAYQLGVFGLLKFKNTISYLETAYLNLINGRDRDYREYVAKASIEMLNSKWAIQTPIRAKKLSQKIKGY</sequence>
<dbReference type="Pfam" id="PF00959">
    <property type="entry name" value="Phage_lysozyme"/>
    <property type="match status" value="1"/>
</dbReference>
<dbReference type="SUPFAM" id="SSF53955">
    <property type="entry name" value="Lysozyme-like"/>
    <property type="match status" value="1"/>
</dbReference>
<evidence type="ECO:0000256" key="2">
    <source>
        <dbReference type="ARBA" id="ARBA00022638"/>
    </source>
</evidence>
<evidence type="ECO:0000256" key="3">
    <source>
        <dbReference type="RuleBase" id="RU003788"/>
    </source>
</evidence>
<dbReference type="Gene3D" id="1.10.530.40">
    <property type="match status" value="1"/>
</dbReference>
<dbReference type="OrthoDB" id="5323745at2"/>
<dbReference type="GO" id="GO:0031640">
    <property type="term" value="P:killing of cells of another organism"/>
    <property type="evidence" value="ECO:0007669"/>
    <property type="project" value="UniProtKB-KW"/>
</dbReference>
<keyword evidence="3" id="KW-0378">Hydrolase</keyword>
<name>A0A2N1IZG8_9BACT</name>
<dbReference type="InterPro" id="IPR023346">
    <property type="entry name" value="Lysozyme-like_dom_sf"/>
</dbReference>
<reference evidence="4 5" key="1">
    <citation type="submission" date="2017-09" db="EMBL/GenBank/DDBJ databases">
        <title>Genomics of the genus Arcobacter.</title>
        <authorList>
            <person name="Perez-Cataluna A."/>
            <person name="Figueras M.J."/>
            <person name="Salas-Masso N."/>
        </authorList>
    </citation>
    <scope>NUCLEOTIDE SEQUENCE [LARGE SCALE GENOMIC DNA]</scope>
    <source>
        <strain evidence="4 5">DSM 18005</strain>
    </source>
</reference>
<dbReference type="KEGG" id="ahs:AHALO_1692"/>
<comment type="similarity">
    <text evidence="3">Belongs to the glycosyl hydrolase 24 family.</text>
</comment>
<accession>A0A2N1IZG8</accession>
<keyword evidence="1 3" id="KW-0929">Antimicrobial</keyword>
<evidence type="ECO:0000256" key="1">
    <source>
        <dbReference type="ARBA" id="ARBA00022529"/>
    </source>
</evidence>
<dbReference type="InterPro" id="IPR052619">
    <property type="entry name" value="Phage_lysozyme-like"/>
</dbReference>
<dbReference type="AlphaFoldDB" id="A0A2N1IZG8"/>
<keyword evidence="2 3" id="KW-0081">Bacteriolytic enzyme</keyword>
<organism evidence="4 5">
    <name type="scientific">Malaciobacter halophilus</name>
    <dbReference type="NCBI Taxonomy" id="197482"/>
    <lineage>
        <taxon>Bacteria</taxon>
        <taxon>Pseudomonadati</taxon>
        <taxon>Campylobacterota</taxon>
        <taxon>Epsilonproteobacteria</taxon>
        <taxon>Campylobacterales</taxon>
        <taxon>Arcobacteraceae</taxon>
        <taxon>Malaciobacter</taxon>
    </lineage>
</organism>
<evidence type="ECO:0000313" key="4">
    <source>
        <dbReference type="EMBL" id="PKI79695.1"/>
    </source>
</evidence>
<dbReference type="GO" id="GO:0042742">
    <property type="term" value="P:defense response to bacterium"/>
    <property type="evidence" value="ECO:0007669"/>
    <property type="project" value="UniProtKB-KW"/>
</dbReference>